<dbReference type="InterPro" id="IPR041656">
    <property type="entry name" value="TPR_5"/>
</dbReference>
<evidence type="ECO:0000256" key="1">
    <source>
        <dbReference type="PROSITE-ProRule" id="PRU00339"/>
    </source>
</evidence>
<dbReference type="Gene3D" id="1.25.40.10">
    <property type="entry name" value="Tetratricopeptide repeat domain"/>
    <property type="match status" value="1"/>
</dbReference>
<dbReference type="Proteomes" id="UP000319578">
    <property type="component" value="Unassembled WGS sequence"/>
</dbReference>
<evidence type="ECO:0000313" key="4">
    <source>
        <dbReference type="EMBL" id="KNB72310.1"/>
    </source>
</evidence>
<evidence type="ECO:0000313" key="5">
    <source>
        <dbReference type="Proteomes" id="UP000036834"/>
    </source>
</evidence>
<keyword evidence="1" id="KW-0802">TPR repeat</keyword>
<dbReference type="PROSITE" id="PS50005">
    <property type="entry name" value="TPR"/>
    <property type="match status" value="1"/>
</dbReference>
<accession>A0A0K9YVR3</accession>
<dbReference type="Pfam" id="PF12688">
    <property type="entry name" value="TPR_5"/>
    <property type="match status" value="1"/>
</dbReference>
<protein>
    <recommendedName>
        <fullName evidence="2">Tetratrico peptide repeat group 5 domain-containing protein</fullName>
    </recommendedName>
</protein>
<reference evidence="5" key="1">
    <citation type="submission" date="2015-07" db="EMBL/GenBank/DDBJ databases">
        <title>Genome sequencing project for genomic taxonomy and phylogenomics of Bacillus-like bacteria.</title>
        <authorList>
            <person name="Liu B."/>
            <person name="Wang J."/>
            <person name="Zhu Y."/>
            <person name="Liu G."/>
            <person name="Chen Q."/>
            <person name="Chen Z."/>
            <person name="Lan J."/>
            <person name="Che J."/>
            <person name="Ge C."/>
            <person name="Shi H."/>
            <person name="Pan Z."/>
            <person name="Liu X."/>
        </authorList>
    </citation>
    <scope>NUCLEOTIDE SEQUENCE [LARGE SCALE GENOMIC DNA]</scope>
    <source>
        <strain evidence="5">DSM 9887</strain>
    </source>
</reference>
<dbReference type="RefSeq" id="WP_049738359.1">
    <property type="nucleotide sequence ID" value="NZ_BJON01000036.1"/>
</dbReference>
<organism evidence="4 5">
    <name type="scientific">Brevibacillus reuszeri</name>
    <dbReference type="NCBI Taxonomy" id="54915"/>
    <lineage>
        <taxon>Bacteria</taxon>
        <taxon>Bacillati</taxon>
        <taxon>Bacillota</taxon>
        <taxon>Bacilli</taxon>
        <taxon>Bacillales</taxon>
        <taxon>Paenibacillaceae</taxon>
        <taxon>Brevibacillus</taxon>
    </lineage>
</organism>
<dbReference type="STRING" id="54915.ADS79_10465"/>
<evidence type="ECO:0000313" key="3">
    <source>
        <dbReference type="EMBL" id="GED72891.1"/>
    </source>
</evidence>
<evidence type="ECO:0000313" key="6">
    <source>
        <dbReference type="Proteomes" id="UP000319578"/>
    </source>
</evidence>
<dbReference type="SMART" id="SM00028">
    <property type="entry name" value="TPR"/>
    <property type="match status" value="2"/>
</dbReference>
<reference evidence="4" key="2">
    <citation type="submission" date="2015-07" db="EMBL/GenBank/DDBJ databases">
        <title>MeaNS - Measles Nucleotide Surveillance Program.</title>
        <authorList>
            <person name="Tran T."/>
            <person name="Druce J."/>
        </authorList>
    </citation>
    <scope>NUCLEOTIDE SEQUENCE</scope>
    <source>
        <strain evidence="4">DSM 9887</strain>
    </source>
</reference>
<dbReference type="Proteomes" id="UP000036834">
    <property type="component" value="Unassembled WGS sequence"/>
</dbReference>
<evidence type="ECO:0000259" key="2">
    <source>
        <dbReference type="Pfam" id="PF12688"/>
    </source>
</evidence>
<comment type="caution">
    <text evidence="4">The sequence shown here is derived from an EMBL/GenBank/DDBJ whole genome shotgun (WGS) entry which is preliminary data.</text>
</comment>
<dbReference type="EMBL" id="BJON01000036">
    <property type="protein sequence ID" value="GED72891.1"/>
    <property type="molecule type" value="Genomic_DNA"/>
</dbReference>
<dbReference type="EMBL" id="LGIQ01000007">
    <property type="protein sequence ID" value="KNB72310.1"/>
    <property type="molecule type" value="Genomic_DNA"/>
</dbReference>
<dbReference type="SUPFAM" id="SSF48452">
    <property type="entry name" value="TPR-like"/>
    <property type="match status" value="1"/>
</dbReference>
<feature type="domain" description="Tetratrico peptide repeat group 5" evidence="2">
    <location>
        <begin position="50"/>
        <end position="171"/>
    </location>
</feature>
<gene>
    <name evidence="4" type="ORF">ADS79_10465</name>
    <name evidence="3" type="ORF">BRE01_65930</name>
</gene>
<sequence length="175" mass="19717">MPMNQLQQILNKVDATRSIRQSDESSFTAMLEAARQELIQLASEFPADAKVAYECASVHDSLGLETEAVPYYEKAIALDTLDVEDLRGAYLGLGSTYRCIGQVEKSISLLTKGIALYPDDHSLRVFLALAKYNAKDYEGSVQLLLDSLIETSSSEHIQLYRRALRYYRDHLDQTF</sequence>
<dbReference type="InterPro" id="IPR019734">
    <property type="entry name" value="TPR_rpt"/>
</dbReference>
<dbReference type="AlphaFoldDB" id="A0A0K9YVR3"/>
<reference evidence="3 6" key="3">
    <citation type="submission" date="2019-06" db="EMBL/GenBank/DDBJ databases">
        <title>Whole genome shotgun sequence of Brevibacillus reuszeri NBRC 15719.</title>
        <authorList>
            <person name="Hosoyama A."/>
            <person name="Uohara A."/>
            <person name="Ohji S."/>
            <person name="Ichikawa N."/>
        </authorList>
    </citation>
    <scope>NUCLEOTIDE SEQUENCE [LARGE SCALE GENOMIC DNA]</scope>
    <source>
        <strain evidence="3 6">NBRC 15719</strain>
    </source>
</reference>
<dbReference type="PATRIC" id="fig|54915.3.peg.1036"/>
<feature type="repeat" description="TPR" evidence="1">
    <location>
        <begin position="87"/>
        <end position="120"/>
    </location>
</feature>
<name>A0A0K9YVR3_9BACL</name>
<dbReference type="InterPro" id="IPR011990">
    <property type="entry name" value="TPR-like_helical_dom_sf"/>
</dbReference>
<proteinExistence type="predicted"/>
<keyword evidence="6" id="KW-1185">Reference proteome</keyword>